<dbReference type="Proteomes" id="UP000193553">
    <property type="component" value="Unassembled WGS sequence"/>
</dbReference>
<comment type="similarity">
    <text evidence="1">Belongs to the sulfatase family.</text>
</comment>
<comment type="caution">
    <text evidence="8">The sequence shown here is derived from an EMBL/GenBank/DDBJ whole genome shotgun (WGS) entry which is preliminary data.</text>
</comment>
<feature type="domain" description="Sulfatase N-terminal" evidence="7">
    <location>
        <begin position="86"/>
        <end position="503"/>
    </location>
</feature>
<evidence type="ECO:0000313" key="8">
    <source>
        <dbReference type="EMBL" id="OSJ03281.1"/>
    </source>
</evidence>
<dbReference type="EMBL" id="NAFI01000187">
    <property type="protein sequence ID" value="OSJ03281.1"/>
    <property type="molecule type" value="Genomic_DNA"/>
</dbReference>
<evidence type="ECO:0000256" key="6">
    <source>
        <dbReference type="SAM" id="SignalP"/>
    </source>
</evidence>
<evidence type="ECO:0000256" key="4">
    <source>
        <dbReference type="ARBA" id="ARBA00022837"/>
    </source>
</evidence>
<keyword evidence="6" id="KW-0732">Signal</keyword>
<protein>
    <submittedName>
        <fullName evidence="8">Arylsulfatase</fullName>
    </submittedName>
</protein>
<dbReference type="InterPro" id="IPR017850">
    <property type="entry name" value="Alkaline_phosphatase_core_sf"/>
</dbReference>
<proteinExistence type="inferred from homology"/>
<dbReference type="PROSITE" id="PS00523">
    <property type="entry name" value="SULFATASE_1"/>
    <property type="match status" value="1"/>
</dbReference>
<dbReference type="AlphaFoldDB" id="A0A1X3GXZ0"/>
<dbReference type="SUPFAM" id="SSF53649">
    <property type="entry name" value="Alkaline phosphatase-like"/>
    <property type="match status" value="1"/>
</dbReference>
<evidence type="ECO:0000256" key="1">
    <source>
        <dbReference type="ARBA" id="ARBA00008779"/>
    </source>
</evidence>
<evidence type="ECO:0000256" key="3">
    <source>
        <dbReference type="ARBA" id="ARBA00022801"/>
    </source>
</evidence>
<gene>
    <name evidence="8" type="ORF">BSZ18_32705</name>
</gene>
<organism evidence="8 9">
    <name type="scientific">Bradyrhizobium canariense</name>
    <dbReference type="NCBI Taxonomy" id="255045"/>
    <lineage>
        <taxon>Bacteria</taxon>
        <taxon>Pseudomonadati</taxon>
        <taxon>Pseudomonadota</taxon>
        <taxon>Alphaproteobacteria</taxon>
        <taxon>Hyphomicrobiales</taxon>
        <taxon>Nitrobacteraceae</taxon>
        <taxon>Bradyrhizobium</taxon>
    </lineage>
</organism>
<dbReference type="CDD" id="cd16025">
    <property type="entry name" value="PAS_like"/>
    <property type="match status" value="1"/>
</dbReference>
<name>A0A1X3GXZ0_9BRAD</name>
<feature type="signal peptide" evidence="6">
    <location>
        <begin position="1"/>
        <end position="32"/>
    </location>
</feature>
<dbReference type="GO" id="GO:0016787">
    <property type="term" value="F:hydrolase activity"/>
    <property type="evidence" value="ECO:0007669"/>
    <property type="project" value="UniProtKB-KW"/>
</dbReference>
<feature type="region of interest" description="Disordered" evidence="5">
    <location>
        <begin position="32"/>
        <end position="66"/>
    </location>
</feature>
<dbReference type="InterPro" id="IPR000917">
    <property type="entry name" value="Sulfatase_N"/>
</dbReference>
<evidence type="ECO:0000256" key="2">
    <source>
        <dbReference type="ARBA" id="ARBA00022723"/>
    </source>
</evidence>
<dbReference type="OrthoDB" id="9803751at2"/>
<keyword evidence="2" id="KW-0479">Metal-binding</keyword>
<dbReference type="Pfam" id="PF00884">
    <property type="entry name" value="Sulfatase"/>
    <property type="match status" value="1"/>
</dbReference>
<keyword evidence="3" id="KW-0378">Hydrolase</keyword>
<dbReference type="InterPro" id="IPR050738">
    <property type="entry name" value="Sulfatase"/>
</dbReference>
<evidence type="ECO:0000313" key="9">
    <source>
        <dbReference type="Proteomes" id="UP000193553"/>
    </source>
</evidence>
<dbReference type="Gene3D" id="3.30.1120.10">
    <property type="match status" value="1"/>
</dbReference>
<keyword evidence="4" id="KW-0106">Calcium</keyword>
<feature type="compositionally biased region" description="Low complexity" evidence="5">
    <location>
        <begin position="32"/>
        <end position="47"/>
    </location>
</feature>
<evidence type="ECO:0000259" key="7">
    <source>
        <dbReference type="Pfam" id="PF00884"/>
    </source>
</evidence>
<dbReference type="PANTHER" id="PTHR42693:SF43">
    <property type="entry name" value="BLL2667 PROTEIN"/>
    <property type="match status" value="1"/>
</dbReference>
<dbReference type="Gene3D" id="3.40.720.10">
    <property type="entry name" value="Alkaline Phosphatase, subunit A"/>
    <property type="match status" value="1"/>
</dbReference>
<feature type="chain" id="PRO_5011183222" evidence="6">
    <location>
        <begin position="33"/>
        <end position="834"/>
    </location>
</feature>
<sequence>MVSVSNLHQRVASRILLGSLLLSPLTALDAHAQQTTGTPGSPGATTTIDGRYLPNPPQPFRGEINPNAAQSKPYWSALTAPPKGAPNILLIMTDDVGFSAPSTFGGVIPTPTLDRIAQTGLRYTAFHTTALCSPTRAALLTGRNHHSVSTGVVVDQATGYPGYNSVIPRDAVAIGEILRQNGYDTSWYGKDHNVPQWEGSQAGPFHNWPTGPIKGFDYYYGFAGDDTSQWQPNNLFRNTTPIQPFLGNPGWNLITAMADEAIGRIKMLNEVQPDRPFMIYYAPGGTHSPHHPTKEWVDKISNMKLFDEGWNKLRETIFANQKKLGVIPQNAQLTAWPKDIPQWDTLSPEAKKLYIRQADVYAAYLAYTDNEIGRVIQAISDAGKLDNTLVIYVSGDNGASPEGTVHGLFNEFAVANAVNPTVEQNMKFYDAWGTDQTYPHYAVGWAWAWDTPYQWTKEVASHFGGTRNGMAMAWPARIKDAGGIRNQFHHVIDVVPTLLEAAGLPQPVSVNGIAQKPIEGVSMAYTWDKADANAPGKRTTQYFEMFGSRAIYHDGWIASAPPVHAPWVMTLDKPPSDVMNDFPWELYNVTEDWTQSNNLATKMPEKLRAMQQLFAMEATKYQVFPLADTRLERFISPKPSYTPGRTLFTYSGEVSNVPFPDTGSAPSLLNRSYTITADVEIPQGGAEGMLMTDGGRFAGYGFYLLKGRPVFTWNLVGLERVKWQAKEALAPGKHTLEFDWKVDSPGLGKGGTATLKVDGKVADSHPMPRSLPITLMWDETFNVGLDTGTSVDDQDYQVPFKFTGKINKLTVKLGPSEIAVAEKSKIEKAMRDKQ</sequence>
<dbReference type="GO" id="GO:0046872">
    <property type="term" value="F:metal ion binding"/>
    <property type="evidence" value="ECO:0007669"/>
    <property type="project" value="UniProtKB-KW"/>
</dbReference>
<evidence type="ECO:0000256" key="5">
    <source>
        <dbReference type="SAM" id="MobiDB-lite"/>
    </source>
</evidence>
<accession>A0A1X3GXZ0</accession>
<dbReference type="InterPro" id="IPR024607">
    <property type="entry name" value="Sulfatase_CS"/>
</dbReference>
<dbReference type="PANTHER" id="PTHR42693">
    <property type="entry name" value="ARYLSULFATASE FAMILY MEMBER"/>
    <property type="match status" value="1"/>
</dbReference>
<reference evidence="8 9" key="1">
    <citation type="submission" date="2017-03" db="EMBL/GenBank/DDBJ databases">
        <title>Whole genome sequences of fourteen strains of Bradyrhizobium canariense and one strain of Bradyrhizobium japonicum isolated from Lupinus (Papilionoideae: Genisteae) species in Algeria.</title>
        <authorList>
            <person name="Crovadore J."/>
            <person name="Chekireb D."/>
            <person name="Brachmann A."/>
            <person name="Chablais R."/>
            <person name="Cochard B."/>
            <person name="Lefort F."/>
        </authorList>
    </citation>
    <scope>NUCLEOTIDE SEQUENCE [LARGE SCALE GENOMIC DNA]</scope>
    <source>
        <strain evidence="8 9">UBMA195</strain>
    </source>
</reference>